<gene>
    <name evidence="1" type="ORF">KUTeg_001053</name>
</gene>
<organism evidence="1 2">
    <name type="scientific">Tegillarca granosa</name>
    <name type="common">Malaysian cockle</name>
    <name type="synonym">Anadara granosa</name>
    <dbReference type="NCBI Taxonomy" id="220873"/>
    <lineage>
        <taxon>Eukaryota</taxon>
        <taxon>Metazoa</taxon>
        <taxon>Spiralia</taxon>
        <taxon>Lophotrochozoa</taxon>
        <taxon>Mollusca</taxon>
        <taxon>Bivalvia</taxon>
        <taxon>Autobranchia</taxon>
        <taxon>Pteriomorphia</taxon>
        <taxon>Arcoida</taxon>
        <taxon>Arcoidea</taxon>
        <taxon>Arcidae</taxon>
        <taxon>Tegillarca</taxon>
    </lineage>
</organism>
<name>A0ABQ9FVV8_TEGGR</name>
<evidence type="ECO:0000313" key="1">
    <source>
        <dbReference type="EMBL" id="KAJ8321397.1"/>
    </source>
</evidence>
<keyword evidence="2" id="KW-1185">Reference proteome</keyword>
<protein>
    <submittedName>
        <fullName evidence="1">Uncharacterized protein</fullName>
    </submittedName>
</protein>
<dbReference type="Proteomes" id="UP001217089">
    <property type="component" value="Unassembled WGS sequence"/>
</dbReference>
<comment type="caution">
    <text evidence="1">The sequence shown here is derived from an EMBL/GenBank/DDBJ whole genome shotgun (WGS) entry which is preliminary data.</text>
</comment>
<proteinExistence type="predicted"/>
<sequence>MIKAQFEEKQRKEQRKVERLEGFTSGIINWGLWQNEKDVDSHLKLYTTIKDKKAALKAQLNFRKEVLHQKPKDETMQKVYSVTKLVNGRRVQLSVAELASNVKNLVKHALSIPSLGDDTGPVLVGMNVKLRFEDKD</sequence>
<dbReference type="EMBL" id="JARBDR010000094">
    <property type="protein sequence ID" value="KAJ8321397.1"/>
    <property type="molecule type" value="Genomic_DNA"/>
</dbReference>
<reference evidence="1 2" key="1">
    <citation type="submission" date="2022-12" db="EMBL/GenBank/DDBJ databases">
        <title>Chromosome-level genome of Tegillarca granosa.</title>
        <authorList>
            <person name="Kim J."/>
        </authorList>
    </citation>
    <scope>NUCLEOTIDE SEQUENCE [LARGE SCALE GENOMIC DNA]</scope>
    <source>
        <strain evidence="1">Teg-2019</strain>
        <tissue evidence="1">Adductor muscle</tissue>
    </source>
</reference>
<accession>A0ABQ9FVV8</accession>
<evidence type="ECO:0000313" key="2">
    <source>
        <dbReference type="Proteomes" id="UP001217089"/>
    </source>
</evidence>